<evidence type="ECO:0000256" key="6">
    <source>
        <dbReference type="ARBA" id="ARBA00048313"/>
    </source>
</evidence>
<keyword evidence="3 11" id="KW-0816">Tricarboxylic acid cycle</keyword>
<feature type="binding site" evidence="9">
    <location>
        <position position="113"/>
    </location>
    <ligand>
        <name>NAD(+)</name>
        <dbReference type="ChEBI" id="CHEBI:57540"/>
    </ligand>
</feature>
<dbReference type="InterPro" id="IPR022383">
    <property type="entry name" value="Lactate/malate_DH_C"/>
</dbReference>
<dbReference type="Gene3D" id="3.90.110.10">
    <property type="entry name" value="Lactate dehydrogenase/glycoside hydrolase, family 4, C-terminal"/>
    <property type="match status" value="1"/>
</dbReference>
<evidence type="ECO:0000256" key="9">
    <source>
        <dbReference type="PIRSR" id="PIRSR000102-3"/>
    </source>
</evidence>
<dbReference type="CDD" id="cd01337">
    <property type="entry name" value="MDH_glyoxysomal_mitochondrial"/>
    <property type="match status" value="1"/>
</dbReference>
<dbReference type="InterPro" id="IPR001557">
    <property type="entry name" value="L-lactate/malate_DH"/>
</dbReference>
<feature type="domain" description="Lactate/malate dehydrogenase C-terminal" evidence="13">
    <location>
        <begin position="165"/>
        <end position="327"/>
    </location>
</feature>
<reference evidence="14" key="1">
    <citation type="submission" date="2022-01" db="EMBL/GenBank/DDBJ databases">
        <authorList>
            <person name="King R."/>
        </authorList>
    </citation>
    <scope>NUCLEOTIDE SEQUENCE</scope>
</reference>
<feature type="binding site" evidence="9">
    <location>
        <begin position="28"/>
        <end position="34"/>
    </location>
    <ligand>
        <name>NAD(+)</name>
        <dbReference type="ChEBI" id="CHEBI:57540"/>
    </ligand>
</feature>
<dbReference type="FunFam" id="3.40.50.720:FF:000013">
    <property type="entry name" value="Malate dehydrogenase"/>
    <property type="match status" value="1"/>
</dbReference>
<evidence type="ECO:0000256" key="11">
    <source>
        <dbReference type="RuleBase" id="RU003405"/>
    </source>
</evidence>
<dbReference type="NCBIfam" id="TIGR01772">
    <property type="entry name" value="MDH_euk_gproteo"/>
    <property type="match status" value="1"/>
</dbReference>
<dbReference type="EMBL" id="OU900096">
    <property type="protein sequence ID" value="CAG9859817.1"/>
    <property type="molecule type" value="Genomic_DNA"/>
</dbReference>
<feature type="binding site" evidence="9">
    <location>
        <begin position="136"/>
        <end position="138"/>
    </location>
    <ligand>
        <name>NAD(+)</name>
        <dbReference type="ChEBI" id="CHEBI:57540"/>
    </ligand>
</feature>
<comment type="catalytic activity">
    <reaction evidence="6 11">
        <text>(S)-malate + NAD(+) = oxaloacetate + NADH + H(+)</text>
        <dbReference type="Rhea" id="RHEA:21432"/>
        <dbReference type="ChEBI" id="CHEBI:15378"/>
        <dbReference type="ChEBI" id="CHEBI:15589"/>
        <dbReference type="ChEBI" id="CHEBI:16452"/>
        <dbReference type="ChEBI" id="CHEBI:57540"/>
        <dbReference type="ChEBI" id="CHEBI:57945"/>
        <dbReference type="EC" id="1.1.1.37"/>
    </reaction>
</comment>
<dbReference type="InterPro" id="IPR015955">
    <property type="entry name" value="Lactate_DH/Glyco_Ohase_4_C"/>
</dbReference>
<name>A0A9N9TQF7_PHYSR</name>
<keyword evidence="5 9" id="KW-0520">NAD</keyword>
<dbReference type="FunFam" id="3.90.110.10:FF:000001">
    <property type="entry name" value="Malate dehydrogenase"/>
    <property type="match status" value="1"/>
</dbReference>
<dbReference type="PANTHER" id="PTHR11540:SF16">
    <property type="entry name" value="MALATE DEHYDROGENASE, MITOCHONDRIAL"/>
    <property type="match status" value="1"/>
</dbReference>
<dbReference type="Gene3D" id="3.40.50.720">
    <property type="entry name" value="NAD(P)-binding Rossmann-like Domain"/>
    <property type="match status" value="1"/>
</dbReference>
<feature type="active site" description="Proton acceptor" evidence="7">
    <location>
        <position position="195"/>
    </location>
</feature>
<evidence type="ECO:0000256" key="5">
    <source>
        <dbReference type="ARBA" id="ARBA00023027"/>
    </source>
</evidence>
<evidence type="ECO:0000256" key="7">
    <source>
        <dbReference type="PIRSR" id="PIRSR000102-1"/>
    </source>
</evidence>
<feature type="binding site" evidence="8">
    <location>
        <position position="138"/>
    </location>
    <ligand>
        <name>substrate</name>
    </ligand>
</feature>
<dbReference type="GO" id="GO:0006099">
    <property type="term" value="P:tricarboxylic acid cycle"/>
    <property type="evidence" value="ECO:0007669"/>
    <property type="project" value="UniProtKB-KW"/>
</dbReference>
<dbReference type="Pfam" id="PF00056">
    <property type="entry name" value="Ldh_1_N"/>
    <property type="match status" value="1"/>
</dbReference>
<dbReference type="InterPro" id="IPR001252">
    <property type="entry name" value="Malate_DH_AS"/>
</dbReference>
<dbReference type="OrthoDB" id="755699at2759"/>
<dbReference type="SUPFAM" id="SSF51735">
    <property type="entry name" value="NAD(P)-binding Rossmann-fold domains"/>
    <property type="match status" value="1"/>
</dbReference>
<dbReference type="InterPro" id="IPR001236">
    <property type="entry name" value="Lactate/malate_DH_N"/>
</dbReference>
<dbReference type="EC" id="1.1.1.37" evidence="11"/>
<keyword evidence="4 10" id="KW-0560">Oxidoreductase</keyword>
<dbReference type="GO" id="GO:0006108">
    <property type="term" value="P:malate metabolic process"/>
    <property type="evidence" value="ECO:0007669"/>
    <property type="project" value="InterPro"/>
</dbReference>
<gene>
    <name evidence="14" type="ORF">PHYEVI_LOCUS6180</name>
</gene>
<evidence type="ECO:0000256" key="4">
    <source>
        <dbReference type="ARBA" id="ARBA00023002"/>
    </source>
</evidence>
<dbReference type="Pfam" id="PF02866">
    <property type="entry name" value="Ldh_1_C"/>
    <property type="match status" value="1"/>
</dbReference>
<evidence type="ECO:0000259" key="12">
    <source>
        <dbReference type="Pfam" id="PF00056"/>
    </source>
</evidence>
<evidence type="ECO:0000313" key="14">
    <source>
        <dbReference type="EMBL" id="CAG9859817.1"/>
    </source>
</evidence>
<comment type="similarity">
    <text evidence="1">Belongs to the LDH/MDH superfamily. MDH type 1 family.</text>
</comment>
<evidence type="ECO:0000256" key="2">
    <source>
        <dbReference type="ARBA" id="ARBA00011738"/>
    </source>
</evidence>
<dbReference type="PROSITE" id="PS00068">
    <property type="entry name" value="MDH"/>
    <property type="match status" value="1"/>
</dbReference>
<feature type="domain" description="Lactate/malate dehydrogenase N-terminal" evidence="12">
    <location>
        <begin position="23"/>
        <end position="163"/>
    </location>
</feature>
<comment type="subunit">
    <text evidence="2">Homodimer.</text>
</comment>
<dbReference type="Proteomes" id="UP001153712">
    <property type="component" value="Chromosome 3"/>
</dbReference>
<dbReference type="InterPro" id="IPR010097">
    <property type="entry name" value="Malate_DH_type1"/>
</dbReference>
<evidence type="ECO:0000256" key="10">
    <source>
        <dbReference type="RuleBase" id="RU003369"/>
    </source>
</evidence>
<dbReference type="GO" id="GO:0005739">
    <property type="term" value="C:mitochondrion"/>
    <property type="evidence" value="ECO:0007669"/>
    <property type="project" value="TreeGrafter"/>
</dbReference>
<evidence type="ECO:0000256" key="1">
    <source>
        <dbReference type="ARBA" id="ARBA00008824"/>
    </source>
</evidence>
<dbReference type="PIRSF" id="PIRSF000102">
    <property type="entry name" value="Lac_mal_DH"/>
    <property type="match status" value="1"/>
</dbReference>
<dbReference type="PANTHER" id="PTHR11540">
    <property type="entry name" value="MALATE AND LACTATE DEHYDROGENASE"/>
    <property type="match status" value="1"/>
</dbReference>
<dbReference type="InterPro" id="IPR036291">
    <property type="entry name" value="NAD(P)-bd_dom_sf"/>
</dbReference>
<evidence type="ECO:0000256" key="3">
    <source>
        <dbReference type="ARBA" id="ARBA00022532"/>
    </source>
</evidence>
<sequence length="333" mass="35782">MIPSGLLCLFRRNFSVSLKNNYKVAVLGASGGLGQPLALLLKLNRMIKQLDLYDLVKAPGVAVDCSHIETPPKCKGYGKKDLKKALKGAHIVMIAAGLGRKPGMTRDDLFKKNADLIKEIMEKCAKVCPKALVGIITNPVNSLVPIACEILKQNCGDPKRVFGITTLDTCRANTFVGEYAKKSPLDINVPVIGGHSADTMIPLFSQTTPKVDLCGEVVQKMTKRVQNAGTEVVKAKGSSSTLSIAYAAARFTNSLLRGLKGEKNVIESAYVKSDVVCGVSYFATPLLLGKNGIEKNLGVGKLNKFEKKIMAKAVKALKKNIDKGVKFAKSSKC</sequence>
<keyword evidence="15" id="KW-1185">Reference proteome</keyword>
<feature type="binding site" evidence="8">
    <location>
        <position position="171"/>
    </location>
    <ligand>
        <name>substrate</name>
    </ligand>
</feature>
<protein>
    <recommendedName>
        <fullName evidence="11">Malate dehydrogenase</fullName>
        <ecNumber evidence="11">1.1.1.37</ecNumber>
    </recommendedName>
</protein>
<proteinExistence type="inferred from homology"/>
<feature type="binding site" evidence="9">
    <location>
        <position position="54"/>
    </location>
    <ligand>
        <name>NAD(+)</name>
        <dbReference type="ChEBI" id="CHEBI:57540"/>
    </ligand>
</feature>
<accession>A0A9N9TQF7</accession>
<evidence type="ECO:0000313" key="15">
    <source>
        <dbReference type="Proteomes" id="UP001153712"/>
    </source>
</evidence>
<feature type="binding site" evidence="8">
    <location>
        <position position="100"/>
    </location>
    <ligand>
        <name>substrate</name>
    </ligand>
</feature>
<dbReference type="SUPFAM" id="SSF56327">
    <property type="entry name" value="LDH C-terminal domain-like"/>
    <property type="match status" value="1"/>
</dbReference>
<evidence type="ECO:0000259" key="13">
    <source>
        <dbReference type="Pfam" id="PF02866"/>
    </source>
</evidence>
<feature type="binding site" evidence="8">
    <location>
        <position position="106"/>
    </location>
    <ligand>
        <name>substrate</name>
    </ligand>
</feature>
<organism evidence="14 15">
    <name type="scientific">Phyllotreta striolata</name>
    <name type="common">Striped flea beetle</name>
    <name type="synonym">Crioceris striolata</name>
    <dbReference type="NCBI Taxonomy" id="444603"/>
    <lineage>
        <taxon>Eukaryota</taxon>
        <taxon>Metazoa</taxon>
        <taxon>Ecdysozoa</taxon>
        <taxon>Arthropoda</taxon>
        <taxon>Hexapoda</taxon>
        <taxon>Insecta</taxon>
        <taxon>Pterygota</taxon>
        <taxon>Neoptera</taxon>
        <taxon>Endopterygota</taxon>
        <taxon>Coleoptera</taxon>
        <taxon>Polyphaga</taxon>
        <taxon>Cucujiformia</taxon>
        <taxon>Chrysomeloidea</taxon>
        <taxon>Chrysomelidae</taxon>
        <taxon>Galerucinae</taxon>
        <taxon>Alticini</taxon>
        <taxon>Phyllotreta</taxon>
    </lineage>
</organism>
<dbReference type="GO" id="GO:0030060">
    <property type="term" value="F:L-malate dehydrogenase (NAD+) activity"/>
    <property type="evidence" value="ECO:0007669"/>
    <property type="project" value="UniProtKB-EC"/>
</dbReference>
<dbReference type="AlphaFoldDB" id="A0A9N9TQF7"/>
<evidence type="ECO:0000256" key="8">
    <source>
        <dbReference type="PIRSR" id="PIRSR000102-2"/>
    </source>
</evidence>